<protein>
    <submittedName>
        <fullName evidence="1">Uncharacterized protein</fullName>
    </submittedName>
</protein>
<comment type="caution">
    <text evidence="1">The sequence shown here is derived from an EMBL/GenBank/DDBJ whole genome shotgun (WGS) entry which is preliminary data.</text>
</comment>
<evidence type="ECO:0000313" key="2">
    <source>
        <dbReference type="Proteomes" id="UP000585836"/>
    </source>
</evidence>
<name>A0A7W9PW03_9ACTN</name>
<sequence length="56" mass="5960">MTLDQPGTPGSVSFRAKAIDAKGTNATLDADQRLPHHEVNRKSSRLAATLCGVCDH</sequence>
<keyword evidence="2" id="KW-1185">Reference proteome</keyword>
<evidence type="ECO:0000313" key="1">
    <source>
        <dbReference type="EMBL" id="MBB5928719.1"/>
    </source>
</evidence>
<dbReference type="AlphaFoldDB" id="A0A7W9PW03"/>
<dbReference type="Proteomes" id="UP000585836">
    <property type="component" value="Unassembled WGS sequence"/>
</dbReference>
<dbReference type="RefSeq" id="WP_184967547.1">
    <property type="nucleotide sequence ID" value="NZ_BAAAWF010000015.1"/>
</dbReference>
<dbReference type="EMBL" id="JACHJK010000007">
    <property type="protein sequence ID" value="MBB5928719.1"/>
    <property type="molecule type" value="Genomic_DNA"/>
</dbReference>
<organism evidence="1 2">
    <name type="scientific">Streptomyces echinatus</name>
    <dbReference type="NCBI Taxonomy" id="67293"/>
    <lineage>
        <taxon>Bacteria</taxon>
        <taxon>Bacillati</taxon>
        <taxon>Actinomycetota</taxon>
        <taxon>Actinomycetes</taxon>
        <taxon>Kitasatosporales</taxon>
        <taxon>Streptomycetaceae</taxon>
        <taxon>Streptomyces</taxon>
    </lineage>
</organism>
<reference evidence="1 2" key="1">
    <citation type="submission" date="2020-08" db="EMBL/GenBank/DDBJ databases">
        <title>Genomic Encyclopedia of Type Strains, Phase III (KMG-III): the genomes of soil and plant-associated and newly described type strains.</title>
        <authorList>
            <person name="Whitman W."/>
        </authorList>
    </citation>
    <scope>NUCLEOTIDE SEQUENCE [LARGE SCALE GENOMIC DNA]</scope>
    <source>
        <strain evidence="1 2">CECT 3313</strain>
    </source>
</reference>
<proteinExistence type="predicted"/>
<accession>A0A7W9PW03</accession>
<gene>
    <name evidence="1" type="ORF">FHS34_004189</name>
</gene>